<comment type="similarity">
    <text evidence="1">Belongs to the N-acetylmuramoyl-L-alanine amidase 2 family.</text>
</comment>
<dbReference type="GO" id="GO:0008745">
    <property type="term" value="F:N-acetylmuramoyl-L-alanine amidase activity"/>
    <property type="evidence" value="ECO:0007669"/>
    <property type="project" value="InterPro"/>
</dbReference>
<organism evidence="4 5">
    <name type="scientific">Lucifera butyrica</name>
    <dbReference type="NCBI Taxonomy" id="1351585"/>
    <lineage>
        <taxon>Bacteria</taxon>
        <taxon>Bacillati</taxon>
        <taxon>Bacillota</taxon>
        <taxon>Negativicutes</taxon>
        <taxon>Veillonellales</taxon>
        <taxon>Veillonellaceae</taxon>
        <taxon>Lucifera</taxon>
    </lineage>
</organism>
<proteinExistence type="inferred from homology"/>
<dbReference type="InterPro" id="IPR002502">
    <property type="entry name" value="Amidase_domain"/>
</dbReference>
<feature type="domain" description="N-acetylmuramoyl-L-alanine amidase" evidence="2">
    <location>
        <begin position="169"/>
        <end position="299"/>
    </location>
</feature>
<reference evidence="4 5" key="1">
    <citation type="submission" date="2018-06" db="EMBL/GenBank/DDBJ databases">
        <authorList>
            <person name="Strepis N."/>
        </authorList>
    </citation>
    <scope>NUCLEOTIDE SEQUENCE [LARGE SCALE GENOMIC DNA]</scope>
    <source>
        <strain evidence="4">LUCI</strain>
    </source>
</reference>
<evidence type="ECO:0000256" key="1">
    <source>
        <dbReference type="ARBA" id="ARBA00007553"/>
    </source>
</evidence>
<dbReference type="EMBL" id="UPPP01000127">
    <property type="protein sequence ID" value="VBB09528.1"/>
    <property type="molecule type" value="Genomic_DNA"/>
</dbReference>
<feature type="domain" description="Peptidoglycan recognition protein family" evidence="3">
    <location>
        <begin position="162"/>
        <end position="293"/>
    </location>
</feature>
<evidence type="ECO:0000259" key="2">
    <source>
        <dbReference type="SMART" id="SM00644"/>
    </source>
</evidence>
<dbReference type="Pfam" id="PF01510">
    <property type="entry name" value="Amidase_2"/>
    <property type="match status" value="1"/>
</dbReference>
<dbReference type="InterPro" id="IPR006619">
    <property type="entry name" value="PGRP_domain_met/bac"/>
</dbReference>
<keyword evidence="5" id="KW-1185">Reference proteome</keyword>
<dbReference type="SMART" id="SM00701">
    <property type="entry name" value="PGRP"/>
    <property type="match status" value="1"/>
</dbReference>
<evidence type="ECO:0000313" key="5">
    <source>
        <dbReference type="Proteomes" id="UP000277811"/>
    </source>
</evidence>
<dbReference type="GO" id="GO:0009253">
    <property type="term" value="P:peptidoglycan catabolic process"/>
    <property type="evidence" value="ECO:0007669"/>
    <property type="project" value="InterPro"/>
</dbReference>
<sequence>MNRREFLQSTLGACSAIWLGQNLLSAYSAAAGEELTKLLKIYSGFKNPAGSSQNYFWLELMISSDCEIVQSQTSCEFVFLLKNCRPVDLTGQINYTNPYIKRVEVKAANQQDSSIRLVFKNPNAVPEMRYALIPSLLHPGRYWLRIDVGSFSGPTAMKEKNLGIQETNLAFGPLETRASTSLIVIHHVGMGDVDISAAEIHRMHLANGWSGIGYHYVIHKNGMIERGRPRDTVGAHTYKYNESSIGIVLDGNFEDSMPTAVQVERAAMLVAALSHIYNIRPDNTSLLGHRDLNATLCPGINLYVQLPQLREKARAYLQQ</sequence>
<dbReference type="InterPro" id="IPR015510">
    <property type="entry name" value="PGRP"/>
</dbReference>
<dbReference type="SMART" id="SM00644">
    <property type="entry name" value="Ami_2"/>
    <property type="match status" value="1"/>
</dbReference>
<dbReference type="AlphaFoldDB" id="A0A498RKF4"/>
<accession>A0A498RKF4</accession>
<dbReference type="Gene3D" id="3.40.80.10">
    <property type="entry name" value="Peptidoglycan recognition protein-like"/>
    <property type="match status" value="1"/>
</dbReference>
<dbReference type="PANTHER" id="PTHR11022:SF41">
    <property type="entry name" value="PEPTIDOGLYCAN-RECOGNITION PROTEIN LC-RELATED"/>
    <property type="match status" value="1"/>
</dbReference>
<gene>
    <name evidence="4" type="ORF">LUCI_4823</name>
</gene>
<dbReference type="Proteomes" id="UP000277811">
    <property type="component" value="Unassembled WGS sequence"/>
</dbReference>
<protein>
    <submittedName>
        <fullName evidence="4">N-acetylmuramoyl-l-alanine amidase</fullName>
    </submittedName>
</protein>
<name>A0A498RKF4_9FIRM</name>
<dbReference type="GO" id="GO:0008270">
    <property type="term" value="F:zinc ion binding"/>
    <property type="evidence" value="ECO:0007669"/>
    <property type="project" value="InterPro"/>
</dbReference>
<evidence type="ECO:0000259" key="3">
    <source>
        <dbReference type="SMART" id="SM00701"/>
    </source>
</evidence>
<dbReference type="SUPFAM" id="SSF55846">
    <property type="entry name" value="N-acetylmuramoyl-L-alanine amidase-like"/>
    <property type="match status" value="1"/>
</dbReference>
<dbReference type="CDD" id="cd06583">
    <property type="entry name" value="PGRP"/>
    <property type="match status" value="1"/>
</dbReference>
<dbReference type="InterPro" id="IPR036505">
    <property type="entry name" value="Amidase/PGRP_sf"/>
</dbReference>
<evidence type="ECO:0000313" key="4">
    <source>
        <dbReference type="EMBL" id="VBB09528.1"/>
    </source>
</evidence>
<dbReference type="PANTHER" id="PTHR11022">
    <property type="entry name" value="PEPTIDOGLYCAN RECOGNITION PROTEIN"/>
    <property type="match status" value="1"/>
</dbReference>